<dbReference type="Proteomes" id="UP001500957">
    <property type="component" value="Unassembled WGS sequence"/>
</dbReference>
<proteinExistence type="predicted"/>
<dbReference type="Pfam" id="PF12900">
    <property type="entry name" value="Pyridox_ox_2"/>
    <property type="match status" value="1"/>
</dbReference>
<sequence>MSLPGSVVRHLDPLDEKTAMTLMAREQVGRLAFCMSGAPHIEVVNFVVVDGDVLFRIGVSTKLAALGQSGMFAVQCDRINTGTRTGWTVTVQGHARTLTDDEVAGLPVQPEPWAPGDRARVVRLTPRHIFGRVLSADE</sequence>
<dbReference type="RefSeq" id="WP_344607648.1">
    <property type="nucleotide sequence ID" value="NZ_BAAAHE010000038.1"/>
</dbReference>
<reference evidence="2" key="1">
    <citation type="journal article" date="2019" name="Int. J. Syst. Evol. Microbiol.">
        <title>The Global Catalogue of Microorganisms (GCM) 10K type strain sequencing project: providing services to taxonomists for standard genome sequencing and annotation.</title>
        <authorList>
            <consortium name="The Broad Institute Genomics Platform"/>
            <consortium name="The Broad Institute Genome Sequencing Center for Infectious Disease"/>
            <person name="Wu L."/>
            <person name="Ma J."/>
        </authorList>
    </citation>
    <scope>NUCLEOTIDE SEQUENCE [LARGE SCALE GENOMIC DNA]</scope>
    <source>
        <strain evidence="2">JCM 10671</strain>
    </source>
</reference>
<evidence type="ECO:0000313" key="2">
    <source>
        <dbReference type="Proteomes" id="UP001500957"/>
    </source>
</evidence>
<gene>
    <name evidence="1" type="ORF">GCM10009547_37910</name>
</gene>
<dbReference type="SUPFAM" id="SSF50475">
    <property type="entry name" value="FMN-binding split barrel"/>
    <property type="match status" value="1"/>
</dbReference>
<dbReference type="InterPro" id="IPR024747">
    <property type="entry name" value="Pyridox_Oxase-rel"/>
</dbReference>
<dbReference type="EMBL" id="BAAAHE010000038">
    <property type="protein sequence ID" value="GAA0630561.1"/>
    <property type="molecule type" value="Genomic_DNA"/>
</dbReference>
<organism evidence="1 2">
    <name type="scientific">Sporichthya brevicatena</name>
    <dbReference type="NCBI Taxonomy" id="171442"/>
    <lineage>
        <taxon>Bacteria</taxon>
        <taxon>Bacillati</taxon>
        <taxon>Actinomycetota</taxon>
        <taxon>Actinomycetes</taxon>
        <taxon>Sporichthyales</taxon>
        <taxon>Sporichthyaceae</taxon>
        <taxon>Sporichthya</taxon>
    </lineage>
</organism>
<keyword evidence="2" id="KW-1185">Reference proteome</keyword>
<evidence type="ECO:0008006" key="3">
    <source>
        <dbReference type="Google" id="ProtNLM"/>
    </source>
</evidence>
<dbReference type="InterPro" id="IPR012349">
    <property type="entry name" value="Split_barrel_FMN-bd"/>
</dbReference>
<accession>A0ABP3SAJ3</accession>
<evidence type="ECO:0000313" key="1">
    <source>
        <dbReference type="EMBL" id="GAA0630561.1"/>
    </source>
</evidence>
<dbReference type="Gene3D" id="2.30.110.10">
    <property type="entry name" value="Electron Transport, Fmn-binding Protein, Chain A"/>
    <property type="match status" value="1"/>
</dbReference>
<protein>
    <recommendedName>
        <fullName evidence="3">Pyridoxamine 5'-phosphate oxidase-like protein</fullName>
    </recommendedName>
</protein>
<name>A0ABP3SAJ3_9ACTN</name>
<comment type="caution">
    <text evidence="1">The sequence shown here is derived from an EMBL/GenBank/DDBJ whole genome shotgun (WGS) entry which is preliminary data.</text>
</comment>